<dbReference type="GO" id="GO:0004366">
    <property type="term" value="F:glycerol-3-phosphate O-acyltransferase activity"/>
    <property type="evidence" value="ECO:0007669"/>
    <property type="project" value="TreeGrafter"/>
</dbReference>
<name>A0A5C7FFY7_9BACT</name>
<dbReference type="EMBL" id="VOXD01000009">
    <property type="protein sequence ID" value="TXF90099.1"/>
    <property type="molecule type" value="Genomic_DNA"/>
</dbReference>
<gene>
    <name evidence="3" type="ORF">FUA23_07615</name>
</gene>
<dbReference type="PANTHER" id="PTHR31605">
    <property type="entry name" value="GLYCEROL-3-PHOSPHATE O-ACYLTRANSFERASE 1"/>
    <property type="match status" value="1"/>
</dbReference>
<dbReference type="RefSeq" id="WP_147930138.1">
    <property type="nucleotide sequence ID" value="NZ_VOXD01000009.1"/>
</dbReference>
<dbReference type="InterPro" id="IPR002123">
    <property type="entry name" value="Plipid/glycerol_acylTrfase"/>
</dbReference>
<dbReference type="PANTHER" id="PTHR31605:SF0">
    <property type="entry name" value="GLYCEROL-3-PHOSPHATE O-ACYLTRANSFERASE 1"/>
    <property type="match status" value="1"/>
</dbReference>
<dbReference type="GO" id="GO:0016287">
    <property type="term" value="F:glycerone-phosphate O-acyltransferase activity"/>
    <property type="evidence" value="ECO:0007669"/>
    <property type="project" value="TreeGrafter"/>
</dbReference>
<dbReference type="Pfam" id="PF01553">
    <property type="entry name" value="Acyltransferase"/>
    <property type="match status" value="1"/>
</dbReference>
<dbReference type="InterPro" id="IPR052744">
    <property type="entry name" value="GPAT/DAPAT"/>
</dbReference>
<evidence type="ECO:0000256" key="1">
    <source>
        <dbReference type="SAM" id="Phobius"/>
    </source>
</evidence>
<keyword evidence="1" id="KW-0812">Transmembrane</keyword>
<dbReference type="SUPFAM" id="SSF69593">
    <property type="entry name" value="Glycerol-3-phosphate (1)-acyltransferase"/>
    <property type="match status" value="1"/>
</dbReference>
<dbReference type="OrthoDB" id="9806008at2"/>
<protein>
    <recommendedName>
        <fullName evidence="2">Phospholipid/glycerol acyltransferase domain-containing protein</fullName>
    </recommendedName>
</protein>
<sequence>MSKIVFWIFHFMSRWMLRIFYPGMEVEGREHANHPGPTLLCGNHPNTLIDPLIVGIHLDYQTYFLANAAMWINPVMAFLIDPFCIPVARPQDKEKGATKGVDTDEIFNRTFSGLESGSVVYIAPEGASELERKLRRLKGGAASMALEAEKRNDWNLGLSVQPVGVNYESPTTCFSRAFVRYGEPIDITPFREQYETSPMRAIRALTNELTDRMQALLIQTKNKAEEHLLRPIERAIQNEKPLTVSKHHYRTQSILAWLRELPEEEREALRVTATTYDQGLRETGQLDIEFSNHPERKLHAGTVLGLPLYLYGLLNHGIWLLAINGIWKALGIDRGYKATVQTLGSWIILPIIYLIQILVFNWVFPESWGWLYAISLPVSGLFALKYWITYRAFWKGRFSGSSAKDEELKALRKKMLEAVPGEWL</sequence>
<organism evidence="3 4">
    <name type="scientific">Neolewinella aurantiaca</name>
    <dbReference type="NCBI Taxonomy" id="2602767"/>
    <lineage>
        <taxon>Bacteria</taxon>
        <taxon>Pseudomonadati</taxon>
        <taxon>Bacteroidota</taxon>
        <taxon>Saprospiria</taxon>
        <taxon>Saprospirales</taxon>
        <taxon>Lewinellaceae</taxon>
        <taxon>Neolewinella</taxon>
    </lineage>
</organism>
<dbReference type="Proteomes" id="UP000321907">
    <property type="component" value="Unassembled WGS sequence"/>
</dbReference>
<evidence type="ECO:0000313" key="4">
    <source>
        <dbReference type="Proteomes" id="UP000321907"/>
    </source>
</evidence>
<comment type="caution">
    <text evidence="3">The sequence shown here is derived from an EMBL/GenBank/DDBJ whole genome shotgun (WGS) entry which is preliminary data.</text>
</comment>
<feature type="transmembrane region" description="Helical" evidence="1">
    <location>
        <begin position="308"/>
        <end position="331"/>
    </location>
</feature>
<accession>A0A5C7FFY7</accession>
<evidence type="ECO:0000259" key="2">
    <source>
        <dbReference type="SMART" id="SM00563"/>
    </source>
</evidence>
<keyword evidence="1" id="KW-1133">Transmembrane helix</keyword>
<feature type="domain" description="Phospholipid/glycerol acyltransferase" evidence="2">
    <location>
        <begin position="38"/>
        <end position="168"/>
    </location>
</feature>
<dbReference type="AlphaFoldDB" id="A0A5C7FFY7"/>
<keyword evidence="4" id="KW-1185">Reference proteome</keyword>
<feature type="transmembrane region" description="Helical" evidence="1">
    <location>
        <begin position="343"/>
        <end position="364"/>
    </location>
</feature>
<proteinExistence type="predicted"/>
<dbReference type="SMART" id="SM00563">
    <property type="entry name" value="PlsC"/>
    <property type="match status" value="1"/>
</dbReference>
<dbReference type="GO" id="GO:0008654">
    <property type="term" value="P:phospholipid biosynthetic process"/>
    <property type="evidence" value="ECO:0007669"/>
    <property type="project" value="TreeGrafter"/>
</dbReference>
<keyword evidence="1" id="KW-0472">Membrane</keyword>
<feature type="transmembrane region" description="Helical" evidence="1">
    <location>
        <begin position="370"/>
        <end position="388"/>
    </location>
</feature>
<reference evidence="3 4" key="1">
    <citation type="submission" date="2019-08" db="EMBL/GenBank/DDBJ databases">
        <title>Lewinella sp. strain SSH13 Genome sequencing and assembly.</title>
        <authorList>
            <person name="Kim I."/>
        </authorList>
    </citation>
    <scope>NUCLEOTIDE SEQUENCE [LARGE SCALE GENOMIC DNA]</scope>
    <source>
        <strain evidence="3 4">SSH13</strain>
    </source>
</reference>
<evidence type="ECO:0000313" key="3">
    <source>
        <dbReference type="EMBL" id="TXF90099.1"/>
    </source>
</evidence>